<evidence type="ECO:0000256" key="3">
    <source>
        <dbReference type="PROSITE-ProRule" id="PRU00168"/>
    </source>
</evidence>
<dbReference type="InterPro" id="IPR036964">
    <property type="entry name" value="RASGEF_cat_dom_sf"/>
</dbReference>
<dbReference type="AlphaFoldDB" id="A0A7E6ERX5"/>
<dbReference type="Gene3D" id="3.10.20.90">
    <property type="entry name" value="Phosphatidylinositol 3-kinase Catalytic Subunit, Chain A, domain 1"/>
    <property type="match status" value="1"/>
</dbReference>
<dbReference type="PROSITE" id="PS50212">
    <property type="entry name" value="RASGEF_NTER"/>
    <property type="match status" value="1"/>
</dbReference>
<dbReference type="Gene3D" id="1.10.840.10">
    <property type="entry name" value="Ras guanine-nucleotide exchange factors catalytic domain"/>
    <property type="match status" value="1"/>
</dbReference>
<evidence type="ECO:0000313" key="9">
    <source>
        <dbReference type="Proteomes" id="UP000515154"/>
    </source>
</evidence>
<dbReference type="CDD" id="cd06224">
    <property type="entry name" value="REM"/>
    <property type="match status" value="1"/>
</dbReference>
<feature type="domain" description="Ras-GEF" evidence="4">
    <location>
        <begin position="818"/>
        <end position="1056"/>
    </location>
</feature>
<dbReference type="InterPro" id="IPR001895">
    <property type="entry name" value="RASGEF_cat_dom"/>
</dbReference>
<evidence type="ECO:0000313" key="10">
    <source>
        <dbReference type="RefSeq" id="XP_036358094.1"/>
    </source>
</evidence>
<keyword evidence="2 3" id="KW-0344">Guanine-nucleotide releasing factor</keyword>
<keyword evidence="9" id="KW-1185">Reference proteome</keyword>
<dbReference type="Pfam" id="PF00610">
    <property type="entry name" value="DEP"/>
    <property type="match status" value="1"/>
</dbReference>
<gene>
    <name evidence="10" type="primary">LOC115210368</name>
</gene>
<dbReference type="Gene3D" id="1.10.8.1240">
    <property type="match status" value="1"/>
</dbReference>
<dbReference type="RefSeq" id="XP_036358094.1">
    <property type="nucleotide sequence ID" value="XM_036502201.1"/>
</dbReference>
<dbReference type="SMART" id="SM00100">
    <property type="entry name" value="cNMP"/>
    <property type="match status" value="2"/>
</dbReference>
<dbReference type="SUPFAM" id="SSF51206">
    <property type="entry name" value="cAMP-binding domain-like"/>
    <property type="match status" value="2"/>
</dbReference>
<name>A0A7E6ERX5_9MOLL</name>
<dbReference type="InterPro" id="IPR014710">
    <property type="entry name" value="RmlC-like_jellyroll"/>
</dbReference>
<sequence length="1058" mass="121419">MHGNVNKSSLSSTGLAPVPVPATAIITKSSHHNPLNSQRRLIKTMVSGWVASMDKRPGDRTGEDLDLIYCRLKEIQAFDKFHPMLLHQICIVGYYEDLEKGVTLFRQGDIGTNWYTVVSGTLEVYLSDTGDQKDLVTLCTLGTGTTFGESVLTDKPRHATVVTSDFCELIRVEQKDFKILWERNKQLMEGVITPLSSLKTERSEILKSHGKYSRDASVLSQKFDNMSLPNCVSPIVDEPSESMFHAKEILRTVIMIQAPHIIRDRKYHLRTYRQCMVGTEMVDWLMQYSALVLTRVQAVGMWQVLLEEGVIAHVCQEHPFKDKYLFYRFIDSRSDCAPTPPTMELKHYEEELADVLKMLSQIGPDAIMRMILRKPSRERTAEDLEIIYEELLHIKALSHLSTMVKRELASVLVFESHSKKGTVLFRQGDEGKSWYIILKGSVNVSIYGKGTVCQLQEGDDFGKLALVNDAPRSATIFLCEDNCHFLRVDKDDFNRILRDVEANTVRLNEHGQDVLVLEKMPTNIQAQDGSIQSHYKYSVMAGTPEKILEHLLETRMEKTDSYDHFLESFLLTHVIFMPTKKLCPALRMHYEATAGAKHESHDITVSHKCRVIQFVQEWQSISGDEFLEDNTISAFLKELHQALTRDCVEYPELKNDLIVIEHMIQLRASNVCTDPAKYSVKKRLTPNVTLARKGSNENLIDDSKFRRGPIKATDETIFRVYCADHSYCTLRVPMTTTVSHIIAQAQEKLSLGEDLVLCEVKSNGERILFRENDLGIVNSLSLNGRLFLTPREHLDAVTPLPEQDDILSGTASSLELVGSQELAYHMTIYDWELFTSVPEYELIYQVFGRYKFAKMTANLDLFLRRFNEVQYWVVTEILLTQNLNKRVHLLRKFIKLASYCKEYQNMSSFFAIVLGLSNIAVSRLSQTWEKLPGKLKKMFSEFETIMDPSRNHRVYRLSISKMRPPIIPFMPLMMKDMTFTHEGNKTYYDGLVNFEKMHMIAQTLRTVRCCRSMPLNLDIPSSSVKPPFEVKTYVRNLCVMDNQRTLTQLSHKLEPRRT</sequence>
<dbReference type="Pfam" id="PF00617">
    <property type="entry name" value="RasGEF"/>
    <property type="match status" value="1"/>
</dbReference>
<dbReference type="PROSITE" id="PS50200">
    <property type="entry name" value="RA"/>
    <property type="match status" value="1"/>
</dbReference>
<dbReference type="Gene3D" id="1.20.870.10">
    <property type="entry name" value="Son of sevenless (SoS) protein Chain: S domain 1"/>
    <property type="match status" value="1"/>
</dbReference>
<dbReference type="PROSITE" id="PS50042">
    <property type="entry name" value="CNMP_BINDING_3"/>
    <property type="match status" value="2"/>
</dbReference>
<dbReference type="GO" id="GO:0007265">
    <property type="term" value="P:Ras protein signal transduction"/>
    <property type="evidence" value="ECO:0007669"/>
    <property type="project" value="TreeGrafter"/>
</dbReference>
<evidence type="ECO:0000259" key="7">
    <source>
        <dbReference type="PROSITE" id="PS50200"/>
    </source>
</evidence>
<dbReference type="PROSITE" id="PS50009">
    <property type="entry name" value="RASGEF_CAT"/>
    <property type="match status" value="1"/>
</dbReference>
<evidence type="ECO:0000259" key="4">
    <source>
        <dbReference type="PROSITE" id="PS50009"/>
    </source>
</evidence>
<evidence type="ECO:0000256" key="1">
    <source>
        <dbReference type="ARBA" id="ARBA00010829"/>
    </source>
</evidence>
<dbReference type="FunFam" id="1.10.840.10:FF:000002">
    <property type="entry name" value="Rap guanine nucleotide exchange factor 4"/>
    <property type="match status" value="1"/>
</dbReference>
<comment type="similarity">
    <text evidence="1">Belongs to the RAPGEF2 family.</text>
</comment>
<dbReference type="CDD" id="cd00038">
    <property type="entry name" value="CAP_ED"/>
    <property type="match status" value="2"/>
</dbReference>
<dbReference type="GO" id="GO:0005085">
    <property type="term" value="F:guanyl-nucleotide exchange factor activity"/>
    <property type="evidence" value="ECO:0007669"/>
    <property type="project" value="UniProtKB-KW"/>
</dbReference>
<evidence type="ECO:0000259" key="8">
    <source>
        <dbReference type="PROSITE" id="PS50212"/>
    </source>
</evidence>
<dbReference type="SMART" id="SM00147">
    <property type="entry name" value="RasGEF"/>
    <property type="match status" value="1"/>
</dbReference>
<dbReference type="SUPFAM" id="SSF48366">
    <property type="entry name" value="Ras GEF"/>
    <property type="match status" value="1"/>
</dbReference>
<feature type="domain" description="Cyclic nucleotide-binding" evidence="5">
    <location>
        <begin position="396"/>
        <end position="497"/>
    </location>
</feature>
<reference evidence="10" key="1">
    <citation type="submission" date="2025-08" db="UniProtKB">
        <authorList>
            <consortium name="RefSeq"/>
        </authorList>
    </citation>
    <scope>IDENTIFICATION</scope>
</reference>
<evidence type="ECO:0000256" key="2">
    <source>
        <dbReference type="ARBA" id="ARBA00022658"/>
    </source>
</evidence>
<dbReference type="InterPro" id="IPR023578">
    <property type="entry name" value="Ras_GEF_dom_sf"/>
</dbReference>
<dbReference type="SMART" id="SM00229">
    <property type="entry name" value="RasGEFN"/>
    <property type="match status" value="1"/>
</dbReference>
<feature type="domain" description="Ras-associating" evidence="7">
    <location>
        <begin position="714"/>
        <end position="793"/>
    </location>
</feature>
<dbReference type="Pfam" id="PF00618">
    <property type="entry name" value="RasGEF_N"/>
    <property type="match status" value="1"/>
</dbReference>
<feature type="domain" description="Cyclic nucleotide-binding" evidence="5">
    <location>
        <begin position="77"/>
        <end position="180"/>
    </location>
</feature>
<dbReference type="Gene3D" id="1.10.10.10">
    <property type="entry name" value="Winged helix-like DNA-binding domain superfamily/Winged helix DNA-binding domain"/>
    <property type="match status" value="1"/>
</dbReference>
<dbReference type="PANTHER" id="PTHR23113">
    <property type="entry name" value="GUANINE NUCLEOTIDE EXCHANGE FACTOR"/>
    <property type="match status" value="1"/>
</dbReference>
<feature type="domain" description="N-terminal Ras-GEF" evidence="8">
    <location>
        <begin position="535"/>
        <end position="665"/>
    </location>
</feature>
<dbReference type="InterPro" id="IPR008937">
    <property type="entry name" value="Ras-like_GEF"/>
</dbReference>
<feature type="domain" description="DEP" evidence="6">
    <location>
        <begin position="262"/>
        <end position="331"/>
    </location>
</feature>
<dbReference type="SUPFAM" id="SSF46785">
    <property type="entry name" value="Winged helix' DNA-binding domain"/>
    <property type="match status" value="1"/>
</dbReference>
<dbReference type="Gene3D" id="2.60.120.10">
    <property type="entry name" value="Jelly Rolls"/>
    <property type="match status" value="2"/>
</dbReference>
<dbReference type="InterPro" id="IPR000159">
    <property type="entry name" value="RA_dom"/>
</dbReference>
<dbReference type="InterPro" id="IPR000651">
    <property type="entry name" value="Ras-like_Gua-exchang_fac_N"/>
</dbReference>
<dbReference type="SUPFAM" id="SSF54236">
    <property type="entry name" value="Ubiquitin-like"/>
    <property type="match status" value="1"/>
</dbReference>
<dbReference type="PROSITE" id="PS00720">
    <property type="entry name" value="RASGEF"/>
    <property type="match status" value="1"/>
</dbReference>
<dbReference type="PANTHER" id="PTHR23113:SF327">
    <property type="entry name" value="EXCHANGE PROTEIN DIRECTLY ACTIVATED BY CAMP, ISOFORM E"/>
    <property type="match status" value="1"/>
</dbReference>
<organism evidence="9 10">
    <name type="scientific">Octopus sinensis</name>
    <name type="common">East Asian common octopus</name>
    <dbReference type="NCBI Taxonomy" id="2607531"/>
    <lineage>
        <taxon>Eukaryota</taxon>
        <taxon>Metazoa</taxon>
        <taxon>Spiralia</taxon>
        <taxon>Lophotrochozoa</taxon>
        <taxon>Mollusca</taxon>
        <taxon>Cephalopoda</taxon>
        <taxon>Coleoidea</taxon>
        <taxon>Octopodiformes</taxon>
        <taxon>Octopoda</taxon>
        <taxon>Incirrata</taxon>
        <taxon>Octopodidae</taxon>
        <taxon>Octopus</taxon>
    </lineage>
</organism>
<dbReference type="GO" id="GO:0005886">
    <property type="term" value="C:plasma membrane"/>
    <property type="evidence" value="ECO:0007669"/>
    <property type="project" value="TreeGrafter"/>
</dbReference>
<dbReference type="KEGG" id="osn:115210368"/>
<dbReference type="PROSITE" id="PS50186">
    <property type="entry name" value="DEP"/>
    <property type="match status" value="1"/>
</dbReference>
<dbReference type="InterPro" id="IPR000591">
    <property type="entry name" value="DEP_dom"/>
</dbReference>
<dbReference type="InterPro" id="IPR036388">
    <property type="entry name" value="WH-like_DNA-bd_sf"/>
</dbReference>
<dbReference type="CDD" id="cd04437">
    <property type="entry name" value="DEP_Epac"/>
    <property type="match status" value="1"/>
</dbReference>
<dbReference type="CDD" id="cd00155">
    <property type="entry name" value="RasGEF"/>
    <property type="match status" value="1"/>
</dbReference>
<evidence type="ECO:0000259" key="5">
    <source>
        <dbReference type="PROSITE" id="PS50042"/>
    </source>
</evidence>
<dbReference type="Proteomes" id="UP000515154">
    <property type="component" value="Linkage group LG4"/>
</dbReference>
<dbReference type="InterPro" id="IPR019804">
    <property type="entry name" value="Ras_G-nucl-exch_fac_CS"/>
</dbReference>
<protein>
    <submittedName>
        <fullName evidence="10">Rap guanine nucleotide exchange factor 4</fullName>
    </submittedName>
</protein>
<accession>A0A7E6ERX5</accession>
<dbReference type="SMART" id="SM00049">
    <property type="entry name" value="DEP"/>
    <property type="match status" value="1"/>
</dbReference>
<dbReference type="Pfam" id="PF00027">
    <property type="entry name" value="cNMP_binding"/>
    <property type="match status" value="2"/>
</dbReference>
<dbReference type="InterPro" id="IPR000595">
    <property type="entry name" value="cNMP-bd_dom"/>
</dbReference>
<proteinExistence type="inferred from homology"/>
<dbReference type="InterPro" id="IPR018490">
    <property type="entry name" value="cNMP-bd_dom_sf"/>
</dbReference>
<evidence type="ECO:0000259" key="6">
    <source>
        <dbReference type="PROSITE" id="PS50186"/>
    </source>
</evidence>
<dbReference type="InterPro" id="IPR029071">
    <property type="entry name" value="Ubiquitin-like_domsf"/>
</dbReference>
<dbReference type="InterPro" id="IPR036390">
    <property type="entry name" value="WH_DNA-bd_sf"/>
</dbReference>